<evidence type="ECO:0000259" key="1">
    <source>
        <dbReference type="Pfam" id="PF00646"/>
    </source>
</evidence>
<dbReference type="InterPro" id="IPR055357">
    <property type="entry name" value="LRR_At1g61320_AtMIF1"/>
</dbReference>
<dbReference type="InterPro" id="IPR036047">
    <property type="entry name" value="F-box-like_dom_sf"/>
</dbReference>
<protein>
    <recommendedName>
        <fullName evidence="5">F-box domain-containing protein</fullName>
    </recommendedName>
</protein>
<reference evidence="3" key="1">
    <citation type="journal article" date="2018" name="DNA Res.">
        <title>Multiple hybrid de novo genome assembly of finger millet, an orphan allotetraploid crop.</title>
        <authorList>
            <person name="Hatakeyama M."/>
            <person name="Aluri S."/>
            <person name="Balachadran M.T."/>
            <person name="Sivarajan S.R."/>
            <person name="Patrignani A."/>
            <person name="Gruter S."/>
            <person name="Poveda L."/>
            <person name="Shimizu-Inatsugi R."/>
            <person name="Baeten J."/>
            <person name="Francoijs K.J."/>
            <person name="Nataraja K.N."/>
            <person name="Reddy Y.A.N."/>
            <person name="Phadnis S."/>
            <person name="Ravikumar R.L."/>
            <person name="Schlapbach R."/>
            <person name="Sreeman S.M."/>
            <person name="Shimizu K.K."/>
        </authorList>
    </citation>
    <scope>NUCLEOTIDE SEQUENCE</scope>
</reference>
<sequence>MGTVEEMDALSIMGQPEVRITRDKSNCFAAQINASHRQVKDSNCAEITEAQVQLPEDILHQIHALMPMQDAAQAACVSTEFLRSWRSYSKLVLSVDSLGIKEDTTKKDETQQDFISRVEHIMQNHSGKGVKKFSLQTYPCSNLDHSSIDRWLQIAATPGIEELELLMF</sequence>
<gene>
    <name evidence="3" type="primary">ga22301</name>
    <name evidence="3" type="ORF">PR202_ga22301</name>
</gene>
<feature type="domain" description="F-box" evidence="1">
    <location>
        <begin position="53"/>
        <end position="89"/>
    </location>
</feature>
<dbReference type="Pfam" id="PF00646">
    <property type="entry name" value="F-box"/>
    <property type="match status" value="1"/>
</dbReference>
<accession>A0AAV5D375</accession>
<dbReference type="PANTHER" id="PTHR34145">
    <property type="entry name" value="OS02G0105600 PROTEIN"/>
    <property type="match status" value="1"/>
</dbReference>
<dbReference type="Pfam" id="PF23622">
    <property type="entry name" value="LRR_At1g61320_AtMIF1"/>
    <property type="match status" value="1"/>
</dbReference>
<organism evidence="3 4">
    <name type="scientific">Eleusine coracana subsp. coracana</name>
    <dbReference type="NCBI Taxonomy" id="191504"/>
    <lineage>
        <taxon>Eukaryota</taxon>
        <taxon>Viridiplantae</taxon>
        <taxon>Streptophyta</taxon>
        <taxon>Embryophyta</taxon>
        <taxon>Tracheophyta</taxon>
        <taxon>Spermatophyta</taxon>
        <taxon>Magnoliopsida</taxon>
        <taxon>Liliopsida</taxon>
        <taxon>Poales</taxon>
        <taxon>Poaceae</taxon>
        <taxon>PACMAD clade</taxon>
        <taxon>Chloridoideae</taxon>
        <taxon>Cynodonteae</taxon>
        <taxon>Eleusininae</taxon>
        <taxon>Eleusine</taxon>
    </lineage>
</organism>
<dbReference type="InterPro" id="IPR001810">
    <property type="entry name" value="F-box_dom"/>
</dbReference>
<proteinExistence type="predicted"/>
<dbReference type="InterPro" id="IPR053772">
    <property type="entry name" value="At1g61320/At1g61330-like"/>
</dbReference>
<name>A0AAV5D375_ELECO</name>
<dbReference type="Proteomes" id="UP001054889">
    <property type="component" value="Unassembled WGS sequence"/>
</dbReference>
<evidence type="ECO:0000259" key="2">
    <source>
        <dbReference type="Pfam" id="PF23622"/>
    </source>
</evidence>
<dbReference type="PANTHER" id="PTHR34145:SF14">
    <property type="entry name" value="EXPRESSED PROTEIN"/>
    <property type="match status" value="1"/>
</dbReference>
<reference evidence="3" key="2">
    <citation type="submission" date="2021-12" db="EMBL/GenBank/DDBJ databases">
        <title>Resequencing data analysis of finger millet.</title>
        <authorList>
            <person name="Hatakeyama M."/>
            <person name="Aluri S."/>
            <person name="Balachadran M.T."/>
            <person name="Sivarajan S.R."/>
            <person name="Poveda L."/>
            <person name="Shimizu-Inatsugi R."/>
            <person name="Schlapbach R."/>
            <person name="Sreeman S.M."/>
            <person name="Shimizu K.K."/>
        </authorList>
    </citation>
    <scope>NUCLEOTIDE SEQUENCE</scope>
</reference>
<keyword evidence="4" id="KW-1185">Reference proteome</keyword>
<dbReference type="SUPFAM" id="SSF81383">
    <property type="entry name" value="F-box domain"/>
    <property type="match status" value="1"/>
</dbReference>
<evidence type="ECO:0000313" key="3">
    <source>
        <dbReference type="EMBL" id="GJN04731.1"/>
    </source>
</evidence>
<evidence type="ECO:0000313" key="4">
    <source>
        <dbReference type="Proteomes" id="UP001054889"/>
    </source>
</evidence>
<evidence type="ECO:0008006" key="5">
    <source>
        <dbReference type="Google" id="ProtNLM"/>
    </source>
</evidence>
<dbReference type="EMBL" id="BQKI01000011">
    <property type="protein sequence ID" value="GJN04731.1"/>
    <property type="molecule type" value="Genomic_DNA"/>
</dbReference>
<dbReference type="AlphaFoldDB" id="A0AAV5D375"/>
<comment type="caution">
    <text evidence="3">The sequence shown here is derived from an EMBL/GenBank/DDBJ whole genome shotgun (WGS) entry which is preliminary data.</text>
</comment>
<feature type="domain" description="At1g61320/AtMIF1 LRR" evidence="2">
    <location>
        <begin position="121"/>
        <end position="167"/>
    </location>
</feature>